<feature type="region of interest" description="Disordered" evidence="1">
    <location>
        <begin position="1"/>
        <end position="39"/>
    </location>
</feature>
<name>A0AA35ZLU2_LACSI</name>
<evidence type="ECO:0000313" key="3">
    <source>
        <dbReference type="Proteomes" id="UP001177003"/>
    </source>
</evidence>
<dbReference type="EMBL" id="OX465083">
    <property type="protein sequence ID" value="CAI9294559.1"/>
    <property type="molecule type" value="Genomic_DNA"/>
</dbReference>
<reference evidence="2" key="1">
    <citation type="submission" date="2023-04" db="EMBL/GenBank/DDBJ databases">
        <authorList>
            <person name="Vijverberg K."/>
            <person name="Xiong W."/>
            <person name="Schranz E."/>
        </authorList>
    </citation>
    <scope>NUCLEOTIDE SEQUENCE</scope>
</reference>
<gene>
    <name evidence="2" type="ORF">LSALG_LOCUS33538</name>
</gene>
<accession>A0AA35ZLU2</accession>
<organism evidence="2 3">
    <name type="scientific">Lactuca saligna</name>
    <name type="common">Willowleaf lettuce</name>
    <dbReference type="NCBI Taxonomy" id="75948"/>
    <lineage>
        <taxon>Eukaryota</taxon>
        <taxon>Viridiplantae</taxon>
        <taxon>Streptophyta</taxon>
        <taxon>Embryophyta</taxon>
        <taxon>Tracheophyta</taxon>
        <taxon>Spermatophyta</taxon>
        <taxon>Magnoliopsida</taxon>
        <taxon>eudicotyledons</taxon>
        <taxon>Gunneridae</taxon>
        <taxon>Pentapetalae</taxon>
        <taxon>asterids</taxon>
        <taxon>campanulids</taxon>
        <taxon>Asterales</taxon>
        <taxon>Asteraceae</taxon>
        <taxon>Cichorioideae</taxon>
        <taxon>Cichorieae</taxon>
        <taxon>Lactucinae</taxon>
        <taxon>Lactuca</taxon>
    </lineage>
</organism>
<feature type="compositionally biased region" description="Polar residues" evidence="1">
    <location>
        <begin position="109"/>
        <end position="126"/>
    </location>
</feature>
<feature type="region of interest" description="Disordered" evidence="1">
    <location>
        <begin position="65"/>
        <end position="92"/>
    </location>
</feature>
<evidence type="ECO:0000256" key="1">
    <source>
        <dbReference type="SAM" id="MobiDB-lite"/>
    </source>
</evidence>
<feature type="compositionally biased region" description="Polar residues" evidence="1">
    <location>
        <begin position="144"/>
        <end position="159"/>
    </location>
</feature>
<evidence type="ECO:0000313" key="2">
    <source>
        <dbReference type="EMBL" id="CAI9294559.1"/>
    </source>
</evidence>
<dbReference type="AlphaFoldDB" id="A0AA35ZLU2"/>
<sequence length="159" mass="17175">MVMNDDCPIDQHTPTGDESPPKSPATEVNGNKESKVNEPLGTIHKPMHDEALISHNILVVPGIPNEATRSRHETSVSNMDHTPTFGPPKSHNIGPIHNLVPLGCFGPFPNNTTPFSFTSPQAQSNDSDNKDTNSGPKIKKEKGTNLQPSPLINLTKDTT</sequence>
<feature type="region of interest" description="Disordered" evidence="1">
    <location>
        <begin position="108"/>
        <end position="159"/>
    </location>
</feature>
<keyword evidence="3" id="KW-1185">Reference proteome</keyword>
<protein>
    <submittedName>
        <fullName evidence="2">Uncharacterized protein</fullName>
    </submittedName>
</protein>
<proteinExistence type="predicted"/>
<dbReference type="Proteomes" id="UP001177003">
    <property type="component" value="Chromosome 7"/>
</dbReference>